<accession>A0A0K1EEX6</accession>
<organism evidence="3 4">
    <name type="scientific">Chondromyces crocatus</name>
    <dbReference type="NCBI Taxonomy" id="52"/>
    <lineage>
        <taxon>Bacteria</taxon>
        <taxon>Pseudomonadati</taxon>
        <taxon>Myxococcota</taxon>
        <taxon>Polyangia</taxon>
        <taxon>Polyangiales</taxon>
        <taxon>Polyangiaceae</taxon>
        <taxon>Chondromyces</taxon>
    </lineage>
</organism>
<dbReference type="PANTHER" id="PTHR34351:SF1">
    <property type="entry name" value="SLR1927 PROTEIN"/>
    <property type="match status" value="1"/>
</dbReference>
<evidence type="ECO:0000259" key="2">
    <source>
        <dbReference type="Pfam" id="PF01882"/>
    </source>
</evidence>
<keyword evidence="4" id="KW-1185">Reference proteome</keyword>
<proteinExistence type="predicted"/>
<evidence type="ECO:0000313" key="4">
    <source>
        <dbReference type="Proteomes" id="UP000067626"/>
    </source>
</evidence>
<dbReference type="STRING" id="52.CMC5_032600"/>
<dbReference type="KEGG" id="ccro:CMC5_032600"/>
<evidence type="ECO:0000256" key="1">
    <source>
        <dbReference type="SAM" id="MobiDB-lite"/>
    </source>
</evidence>
<dbReference type="InterPro" id="IPR002881">
    <property type="entry name" value="DUF58"/>
</dbReference>
<feature type="domain" description="DUF58" evidence="2">
    <location>
        <begin position="238"/>
        <end position="318"/>
    </location>
</feature>
<evidence type="ECO:0000313" key="3">
    <source>
        <dbReference type="EMBL" id="AKT39113.1"/>
    </source>
</evidence>
<name>A0A0K1EEX6_CHOCO</name>
<protein>
    <recommendedName>
        <fullName evidence="2">DUF58 domain-containing protein</fullName>
    </recommendedName>
</protein>
<sequence length="439" mass="47671">MKINFAKLNHALIPTTKEGRDRFRRSLLGRAVVPFAALYNALTDEGRILALVSFLVGGLGLEVQSTEAHLVWCGLTALLFGSIFAQRHYRLDAFRVEVLSAPRVSVGEEILFTVMLRNQGPRDAHALRLVGPFLPWDGRWIGTAPRVPRVPAGGSARLEVRARFIERGEHHLDPFEVAALAPLGLSQGSPVASAGTRFLVVPRIARVQRLSLPLGQRHQPGGVSLASKTGESMDLLGVRPYRPGDPVRQLHARSSARTGTPIVREYQEEHFTRVGVLVDPADADPEQLEALLSLTAGVVAHLSRGEALIDLLVVGDQVHDMTLGRHLGFLEQALDLLACVPSTAATRPTAIDTLLARLSPHLANLSCLVLVTATQRGSALAASLHRTGVRCRTFLVVREPRRTPQQSPRPARHTAAHAAGNPDESEISLRAVNEEALFL</sequence>
<dbReference type="AlphaFoldDB" id="A0A0K1EEX6"/>
<gene>
    <name evidence="3" type="ORF">CMC5_032600</name>
</gene>
<dbReference type="PANTHER" id="PTHR34351">
    <property type="entry name" value="SLR1927 PROTEIN-RELATED"/>
    <property type="match status" value="1"/>
</dbReference>
<dbReference type="EMBL" id="CP012159">
    <property type="protein sequence ID" value="AKT39113.1"/>
    <property type="molecule type" value="Genomic_DNA"/>
</dbReference>
<reference evidence="3 4" key="1">
    <citation type="submission" date="2015-07" db="EMBL/GenBank/DDBJ databases">
        <title>Genome analysis of myxobacterium Chondromyces crocatus Cm c5 reveals a high potential for natural compound synthesis and the genetic basis for the loss of fruiting body formation.</title>
        <authorList>
            <person name="Zaburannyi N."/>
            <person name="Bunk B."/>
            <person name="Maier J."/>
            <person name="Overmann J."/>
            <person name="Mueller R."/>
        </authorList>
    </citation>
    <scope>NUCLEOTIDE SEQUENCE [LARGE SCALE GENOMIC DNA]</scope>
    <source>
        <strain evidence="3 4">Cm c5</strain>
    </source>
</reference>
<dbReference type="Pfam" id="PF01882">
    <property type="entry name" value="DUF58"/>
    <property type="match status" value="1"/>
</dbReference>
<dbReference type="RefSeq" id="WP_050431255.1">
    <property type="nucleotide sequence ID" value="NZ_CP012159.1"/>
</dbReference>
<dbReference type="Proteomes" id="UP000067626">
    <property type="component" value="Chromosome"/>
</dbReference>
<feature type="region of interest" description="Disordered" evidence="1">
    <location>
        <begin position="400"/>
        <end position="424"/>
    </location>
</feature>
<dbReference type="OrthoDB" id="9778037at2"/>